<dbReference type="AlphaFoldDB" id="A0A8X7V964"/>
<proteinExistence type="predicted"/>
<sequence length="79" mass="8827">MKVNMLVLDNGVVVKHIKTGEEIVLSRRVVGVFLLMTLADFSDQLFGFQDELFCNEDGRLEFRGNNVKALWPGNGKSGL</sequence>
<dbReference type="PANTHER" id="PTHR37391">
    <property type="entry name" value="E3 UBIQUITIN-PROTEIN LIGASE"/>
    <property type="match status" value="1"/>
</dbReference>
<gene>
    <name evidence="1" type="ORF">Bca52824_026575</name>
</gene>
<organism evidence="1 2">
    <name type="scientific">Brassica carinata</name>
    <name type="common">Ethiopian mustard</name>
    <name type="synonym">Abyssinian cabbage</name>
    <dbReference type="NCBI Taxonomy" id="52824"/>
    <lineage>
        <taxon>Eukaryota</taxon>
        <taxon>Viridiplantae</taxon>
        <taxon>Streptophyta</taxon>
        <taxon>Embryophyta</taxon>
        <taxon>Tracheophyta</taxon>
        <taxon>Spermatophyta</taxon>
        <taxon>Magnoliopsida</taxon>
        <taxon>eudicotyledons</taxon>
        <taxon>Gunneridae</taxon>
        <taxon>Pentapetalae</taxon>
        <taxon>rosids</taxon>
        <taxon>malvids</taxon>
        <taxon>Brassicales</taxon>
        <taxon>Brassicaceae</taxon>
        <taxon>Brassiceae</taxon>
        <taxon>Brassica</taxon>
    </lineage>
</organism>
<reference evidence="1 2" key="1">
    <citation type="submission" date="2020-02" db="EMBL/GenBank/DDBJ databases">
        <authorList>
            <person name="Ma Q."/>
            <person name="Huang Y."/>
            <person name="Song X."/>
            <person name="Pei D."/>
        </authorList>
    </citation>
    <scope>NUCLEOTIDE SEQUENCE [LARGE SCALE GENOMIC DNA]</scope>
    <source>
        <strain evidence="1">Sxm20200214</strain>
        <tissue evidence="1">Leaf</tissue>
    </source>
</reference>
<keyword evidence="2" id="KW-1185">Reference proteome</keyword>
<dbReference type="PANTHER" id="PTHR37391:SF2">
    <property type="entry name" value="E3 UBIQUITIN-PROTEIN LIGASE"/>
    <property type="match status" value="1"/>
</dbReference>
<evidence type="ECO:0000313" key="2">
    <source>
        <dbReference type="Proteomes" id="UP000886595"/>
    </source>
</evidence>
<dbReference type="OrthoDB" id="2306007at2759"/>
<dbReference type="EMBL" id="JAAMPC010000006">
    <property type="protein sequence ID" value="KAG2306827.1"/>
    <property type="molecule type" value="Genomic_DNA"/>
</dbReference>
<comment type="caution">
    <text evidence="1">The sequence shown here is derived from an EMBL/GenBank/DDBJ whole genome shotgun (WGS) entry which is preliminary data.</text>
</comment>
<accession>A0A8X7V964</accession>
<name>A0A8X7V964_BRACI</name>
<protein>
    <submittedName>
        <fullName evidence="1">Uncharacterized protein</fullName>
    </submittedName>
</protein>
<evidence type="ECO:0000313" key="1">
    <source>
        <dbReference type="EMBL" id="KAG2306827.1"/>
    </source>
</evidence>
<dbReference type="Proteomes" id="UP000886595">
    <property type="component" value="Unassembled WGS sequence"/>
</dbReference>